<dbReference type="OrthoDB" id="185373at2759"/>
<dbReference type="Gene3D" id="1.25.40.10">
    <property type="entry name" value="Tetratricopeptide repeat domain"/>
    <property type="match status" value="2"/>
</dbReference>
<dbReference type="PANTHER" id="PTHR46128">
    <property type="entry name" value="MITOCHONDRIAL GROUP I INTRON SPLICING FACTOR CCM1"/>
    <property type="match status" value="1"/>
</dbReference>
<dbReference type="SUPFAM" id="SSF48452">
    <property type="entry name" value="TPR-like"/>
    <property type="match status" value="1"/>
</dbReference>
<evidence type="ECO:0000256" key="2">
    <source>
        <dbReference type="ARBA" id="ARBA00022737"/>
    </source>
</evidence>
<dbReference type="STRING" id="33114.A0A2G2VAW3"/>
<accession>A0A2G2VAW3</accession>
<evidence type="ECO:0000256" key="1">
    <source>
        <dbReference type="ARBA" id="ARBA00007626"/>
    </source>
</evidence>
<feature type="repeat" description="PPR" evidence="3">
    <location>
        <begin position="166"/>
        <end position="200"/>
    </location>
</feature>
<reference evidence="4 5" key="1">
    <citation type="journal article" date="2017" name="Genome Biol.">
        <title>New reference genome sequences of hot pepper reveal the massive evolution of plant disease-resistance genes by retroduplication.</title>
        <authorList>
            <person name="Kim S."/>
            <person name="Park J."/>
            <person name="Yeom S.I."/>
            <person name="Kim Y.M."/>
            <person name="Seo E."/>
            <person name="Kim K.T."/>
            <person name="Kim M.S."/>
            <person name="Lee J.M."/>
            <person name="Cheong K."/>
            <person name="Shin H.S."/>
            <person name="Kim S.B."/>
            <person name="Han K."/>
            <person name="Lee J."/>
            <person name="Park M."/>
            <person name="Lee H.A."/>
            <person name="Lee H.Y."/>
            <person name="Lee Y."/>
            <person name="Oh S."/>
            <person name="Lee J.H."/>
            <person name="Choi E."/>
            <person name="Choi E."/>
            <person name="Lee S.E."/>
            <person name="Jeon J."/>
            <person name="Kim H."/>
            <person name="Choi G."/>
            <person name="Song H."/>
            <person name="Lee J."/>
            <person name="Lee S.C."/>
            <person name="Kwon J.K."/>
            <person name="Lee H.Y."/>
            <person name="Koo N."/>
            <person name="Hong Y."/>
            <person name="Kim R.W."/>
            <person name="Kang W.H."/>
            <person name="Huh J.H."/>
            <person name="Kang B.C."/>
            <person name="Yang T.J."/>
            <person name="Lee Y.H."/>
            <person name="Bennetzen J.L."/>
            <person name="Choi D."/>
        </authorList>
    </citation>
    <scope>NUCLEOTIDE SEQUENCE [LARGE SCALE GENOMIC DNA]</scope>
    <source>
        <strain evidence="5">cv. PBC81</strain>
    </source>
</reference>
<name>A0A2G2VAW3_CAPBA</name>
<dbReference type="Proteomes" id="UP000224567">
    <property type="component" value="Unassembled WGS sequence"/>
</dbReference>
<dbReference type="PANTHER" id="PTHR46128:SF302">
    <property type="entry name" value="PENTACOTRIPEPTIDE-REPEAT REGION OF PRORP DOMAIN-CONTAINING PROTEIN"/>
    <property type="match status" value="1"/>
</dbReference>
<dbReference type="InterPro" id="IPR050872">
    <property type="entry name" value="PPR_P_subfamily"/>
</dbReference>
<evidence type="ECO:0000313" key="5">
    <source>
        <dbReference type="Proteomes" id="UP000224567"/>
    </source>
</evidence>
<evidence type="ECO:0000313" key="4">
    <source>
        <dbReference type="EMBL" id="PHT30135.1"/>
    </source>
</evidence>
<proteinExistence type="inferred from homology"/>
<comment type="caution">
    <text evidence="4">The sequence shown here is derived from an EMBL/GenBank/DDBJ whole genome shotgun (WGS) entry which is preliminary data.</text>
</comment>
<dbReference type="AlphaFoldDB" id="A0A2G2VAW3"/>
<feature type="repeat" description="PPR" evidence="3">
    <location>
        <begin position="131"/>
        <end position="165"/>
    </location>
</feature>
<dbReference type="InterPro" id="IPR002885">
    <property type="entry name" value="PPR_rpt"/>
</dbReference>
<dbReference type="InterPro" id="IPR011990">
    <property type="entry name" value="TPR-like_helical_dom_sf"/>
</dbReference>
<keyword evidence="2" id="KW-0677">Repeat</keyword>
<dbReference type="NCBIfam" id="TIGR00756">
    <property type="entry name" value="PPR"/>
    <property type="match status" value="3"/>
</dbReference>
<keyword evidence="5" id="KW-1185">Reference proteome</keyword>
<feature type="repeat" description="PPR" evidence="3">
    <location>
        <begin position="201"/>
        <end position="235"/>
    </location>
</feature>
<dbReference type="EMBL" id="MLFT02000056">
    <property type="protein sequence ID" value="PHT30135.1"/>
    <property type="molecule type" value="Genomic_DNA"/>
</dbReference>
<dbReference type="Pfam" id="PF13041">
    <property type="entry name" value="PPR_2"/>
    <property type="match status" value="2"/>
</dbReference>
<reference evidence="5" key="2">
    <citation type="journal article" date="2017" name="J. Anim. Genet.">
        <title>Multiple reference genome sequences of hot pepper reveal the massive evolution of plant disease resistance genes by retroduplication.</title>
        <authorList>
            <person name="Kim S."/>
            <person name="Park J."/>
            <person name="Yeom S.-I."/>
            <person name="Kim Y.-M."/>
            <person name="Seo E."/>
            <person name="Kim K.-T."/>
            <person name="Kim M.-S."/>
            <person name="Lee J.M."/>
            <person name="Cheong K."/>
            <person name="Shin H.-S."/>
            <person name="Kim S.-B."/>
            <person name="Han K."/>
            <person name="Lee J."/>
            <person name="Park M."/>
            <person name="Lee H.-A."/>
            <person name="Lee H.-Y."/>
            <person name="Lee Y."/>
            <person name="Oh S."/>
            <person name="Lee J.H."/>
            <person name="Choi E."/>
            <person name="Choi E."/>
            <person name="Lee S.E."/>
            <person name="Jeon J."/>
            <person name="Kim H."/>
            <person name="Choi G."/>
            <person name="Song H."/>
            <person name="Lee J."/>
            <person name="Lee S.-C."/>
            <person name="Kwon J.-K."/>
            <person name="Lee H.-Y."/>
            <person name="Koo N."/>
            <person name="Hong Y."/>
            <person name="Kim R.W."/>
            <person name="Kang W.-H."/>
            <person name="Huh J.H."/>
            <person name="Kang B.-C."/>
            <person name="Yang T.-J."/>
            <person name="Lee Y.-H."/>
            <person name="Bennetzen J.L."/>
            <person name="Choi D."/>
        </authorList>
    </citation>
    <scope>NUCLEOTIDE SEQUENCE [LARGE SCALE GENOMIC DNA]</scope>
    <source>
        <strain evidence="5">cv. PBC81</strain>
    </source>
</reference>
<protein>
    <recommendedName>
        <fullName evidence="6">Pentatricopeptide repeat-containing protein, mitochondrial</fullName>
    </recommendedName>
</protein>
<sequence length="357" mass="40411">MSCSILASSQQHLVFSVTPLISTFQKITPKALHANNQIHFVHNQSLTKQSCTLFVDKDTVNSRWKEVVRALPTSESGGFRTISDFNHALTSLVLAYEFELALHMSLYCKKHNSETAKSILARMLETEFQPKVATFTTLINSLCNAGKLQQAYEIFEVMGQIGCEPTIHTYNCLLKALCFLGRVEEAYELHLNVKKSKKKPDLYTYTAVMDGFCKVGRSSEALELLEEALEMGLTPNVVTYKILCLIDPDERDRLRNNKQKDAKALVFIQQFIHDSIFSTDCGSNHIKESLVHLQKEFRGDSKVIVVRLQSLRRDFETLMMKNRESITDILSKAVAIVSKMGSYGEKVTDQTIVEKIL</sequence>
<evidence type="ECO:0000256" key="3">
    <source>
        <dbReference type="PROSITE-ProRule" id="PRU00708"/>
    </source>
</evidence>
<dbReference type="PROSITE" id="PS51375">
    <property type="entry name" value="PPR"/>
    <property type="match status" value="3"/>
</dbReference>
<organism evidence="4 5">
    <name type="scientific">Capsicum baccatum</name>
    <name type="common">Peruvian pepper</name>
    <dbReference type="NCBI Taxonomy" id="33114"/>
    <lineage>
        <taxon>Eukaryota</taxon>
        <taxon>Viridiplantae</taxon>
        <taxon>Streptophyta</taxon>
        <taxon>Embryophyta</taxon>
        <taxon>Tracheophyta</taxon>
        <taxon>Spermatophyta</taxon>
        <taxon>Magnoliopsida</taxon>
        <taxon>eudicotyledons</taxon>
        <taxon>Gunneridae</taxon>
        <taxon>Pentapetalae</taxon>
        <taxon>asterids</taxon>
        <taxon>lamiids</taxon>
        <taxon>Solanales</taxon>
        <taxon>Solanaceae</taxon>
        <taxon>Solanoideae</taxon>
        <taxon>Capsiceae</taxon>
        <taxon>Capsicum</taxon>
    </lineage>
</organism>
<dbReference type="Pfam" id="PF14223">
    <property type="entry name" value="Retrotran_gag_2"/>
    <property type="match status" value="1"/>
</dbReference>
<evidence type="ECO:0008006" key="6">
    <source>
        <dbReference type="Google" id="ProtNLM"/>
    </source>
</evidence>
<comment type="similarity">
    <text evidence="1">Belongs to the PPR family. P subfamily.</text>
</comment>
<gene>
    <name evidence="4" type="ORF">CQW23_30273</name>
</gene>